<name>A0A2S6APT0_9NOCA</name>
<organism evidence="3 4">
    <name type="scientific">Nocardia nova</name>
    <dbReference type="NCBI Taxonomy" id="37330"/>
    <lineage>
        <taxon>Bacteria</taxon>
        <taxon>Bacillati</taxon>
        <taxon>Actinomycetota</taxon>
        <taxon>Actinomycetes</taxon>
        <taxon>Mycobacteriales</taxon>
        <taxon>Nocardiaceae</taxon>
        <taxon>Nocardia</taxon>
    </lineage>
</organism>
<feature type="region of interest" description="Disordered" evidence="1">
    <location>
        <begin position="23"/>
        <end position="95"/>
    </location>
</feature>
<accession>A0A2S6APT0</accession>
<dbReference type="InterPro" id="IPR032106">
    <property type="entry name" value="2-oxogl_dehyd_N"/>
</dbReference>
<feature type="non-terminal residue" evidence="3">
    <location>
        <position position="95"/>
    </location>
</feature>
<feature type="compositionally biased region" description="Pro residues" evidence="1">
    <location>
        <begin position="83"/>
        <end position="95"/>
    </location>
</feature>
<dbReference type="Proteomes" id="UP000239874">
    <property type="component" value="Unassembled WGS sequence"/>
</dbReference>
<reference evidence="3 4" key="1">
    <citation type="submission" date="2018-02" db="EMBL/GenBank/DDBJ databases">
        <title>8 Nocardia nova and 1 Nocardia cyriacigeorgica strain used for evolution to TMP-SMX.</title>
        <authorList>
            <person name="Mehta H."/>
            <person name="Weng J."/>
            <person name="Shamoo Y."/>
        </authorList>
    </citation>
    <scope>NUCLEOTIDE SEQUENCE [LARGE SCALE GENOMIC DNA]</scope>
    <source>
        <strain evidence="3 4">MDA3139</strain>
    </source>
</reference>
<sequence>MSSSTSQFGQNQWLVDEMYQKYKQDPSSVDESWHEFLADYTPESPGEIANSTPAASAPTAAPSAPATPAPAPANVNNAAPKTAPTPAPAPPPAPT</sequence>
<comment type="caution">
    <text evidence="3">The sequence shown here is derived from an EMBL/GenBank/DDBJ whole genome shotgun (WGS) entry which is preliminary data.</text>
</comment>
<gene>
    <name evidence="3" type="ORF">C5E45_15615</name>
</gene>
<evidence type="ECO:0000256" key="1">
    <source>
        <dbReference type="SAM" id="MobiDB-lite"/>
    </source>
</evidence>
<proteinExistence type="predicted"/>
<evidence type="ECO:0000313" key="4">
    <source>
        <dbReference type="Proteomes" id="UP000239874"/>
    </source>
</evidence>
<dbReference type="Pfam" id="PF16078">
    <property type="entry name" value="2-oxogl_dehyd_N"/>
    <property type="match status" value="1"/>
</dbReference>
<dbReference type="RefSeq" id="WP_258081565.1">
    <property type="nucleotide sequence ID" value="NZ_PSZC01000010.1"/>
</dbReference>
<feature type="domain" description="2-oxoglutarate dehydrogenase E1 component N-terminal" evidence="2">
    <location>
        <begin position="7"/>
        <end position="42"/>
    </location>
</feature>
<feature type="compositionally biased region" description="Low complexity" evidence="1">
    <location>
        <begin position="49"/>
        <end position="64"/>
    </location>
</feature>
<dbReference type="EMBL" id="PSZC01000010">
    <property type="protein sequence ID" value="PPJ37287.1"/>
    <property type="molecule type" value="Genomic_DNA"/>
</dbReference>
<dbReference type="AlphaFoldDB" id="A0A2S6APT0"/>
<evidence type="ECO:0000313" key="3">
    <source>
        <dbReference type="EMBL" id="PPJ37287.1"/>
    </source>
</evidence>
<protein>
    <recommendedName>
        <fullName evidence="2">2-oxoglutarate dehydrogenase E1 component N-terminal domain-containing protein</fullName>
    </recommendedName>
</protein>
<evidence type="ECO:0000259" key="2">
    <source>
        <dbReference type="Pfam" id="PF16078"/>
    </source>
</evidence>
<feature type="compositionally biased region" description="Low complexity" evidence="1">
    <location>
        <begin position="72"/>
        <end position="82"/>
    </location>
</feature>